<dbReference type="AlphaFoldDB" id="A0AA39URL5"/>
<proteinExistence type="predicted"/>
<keyword evidence="1" id="KW-0812">Transmembrane</keyword>
<dbReference type="Proteomes" id="UP001175228">
    <property type="component" value="Unassembled WGS sequence"/>
</dbReference>
<evidence type="ECO:0000313" key="2">
    <source>
        <dbReference type="EMBL" id="KAK0489840.1"/>
    </source>
</evidence>
<comment type="caution">
    <text evidence="2">The sequence shown here is derived from an EMBL/GenBank/DDBJ whole genome shotgun (WGS) entry which is preliminary data.</text>
</comment>
<feature type="transmembrane region" description="Helical" evidence="1">
    <location>
        <begin position="99"/>
        <end position="121"/>
    </location>
</feature>
<sequence length="129" mass="14836">MPSFNSTLAEETSVAPSEVYKLTGPQLIGCFLSLVLYGILCDHVYIYYISFPRDNLVLKMVVYLLWVTESAQTAIRIYDTFNTFCYEFGNIVVLDETEMAWLTILIMSGFVGCIAQLFYAWQMYKFNKA</sequence>
<keyword evidence="1" id="KW-1133">Transmembrane helix</keyword>
<keyword evidence="1" id="KW-0472">Membrane</keyword>
<organism evidence="2 3">
    <name type="scientific">Armillaria luteobubalina</name>
    <dbReference type="NCBI Taxonomy" id="153913"/>
    <lineage>
        <taxon>Eukaryota</taxon>
        <taxon>Fungi</taxon>
        <taxon>Dikarya</taxon>
        <taxon>Basidiomycota</taxon>
        <taxon>Agaricomycotina</taxon>
        <taxon>Agaricomycetes</taxon>
        <taxon>Agaricomycetidae</taxon>
        <taxon>Agaricales</taxon>
        <taxon>Marasmiineae</taxon>
        <taxon>Physalacriaceae</taxon>
        <taxon>Armillaria</taxon>
    </lineage>
</organism>
<name>A0AA39URL5_9AGAR</name>
<dbReference type="PANTHER" id="PTHR40465">
    <property type="entry name" value="CHROMOSOME 1, WHOLE GENOME SHOTGUN SEQUENCE"/>
    <property type="match status" value="1"/>
</dbReference>
<keyword evidence="3" id="KW-1185">Reference proteome</keyword>
<accession>A0AA39URL5</accession>
<gene>
    <name evidence="2" type="ORF">EDD18DRAFT_1466060</name>
</gene>
<dbReference type="PANTHER" id="PTHR40465:SF1">
    <property type="entry name" value="DUF6534 DOMAIN-CONTAINING PROTEIN"/>
    <property type="match status" value="1"/>
</dbReference>
<dbReference type="EMBL" id="JAUEPU010000036">
    <property type="protein sequence ID" value="KAK0489840.1"/>
    <property type="molecule type" value="Genomic_DNA"/>
</dbReference>
<evidence type="ECO:0000313" key="3">
    <source>
        <dbReference type="Proteomes" id="UP001175228"/>
    </source>
</evidence>
<feature type="transmembrane region" description="Helical" evidence="1">
    <location>
        <begin position="26"/>
        <end position="48"/>
    </location>
</feature>
<protein>
    <submittedName>
        <fullName evidence="2">Uncharacterized protein</fullName>
    </submittedName>
</protein>
<reference evidence="2" key="1">
    <citation type="submission" date="2023-06" db="EMBL/GenBank/DDBJ databases">
        <authorList>
            <consortium name="Lawrence Berkeley National Laboratory"/>
            <person name="Ahrendt S."/>
            <person name="Sahu N."/>
            <person name="Indic B."/>
            <person name="Wong-Bajracharya J."/>
            <person name="Merenyi Z."/>
            <person name="Ke H.-M."/>
            <person name="Monk M."/>
            <person name="Kocsube S."/>
            <person name="Drula E."/>
            <person name="Lipzen A."/>
            <person name="Balint B."/>
            <person name="Henrissat B."/>
            <person name="Andreopoulos B."/>
            <person name="Martin F.M."/>
            <person name="Harder C.B."/>
            <person name="Rigling D."/>
            <person name="Ford K.L."/>
            <person name="Foster G.D."/>
            <person name="Pangilinan J."/>
            <person name="Papanicolaou A."/>
            <person name="Barry K."/>
            <person name="LaButti K."/>
            <person name="Viragh M."/>
            <person name="Koriabine M."/>
            <person name="Yan M."/>
            <person name="Riley R."/>
            <person name="Champramary S."/>
            <person name="Plett K.L."/>
            <person name="Tsai I.J."/>
            <person name="Slot J."/>
            <person name="Sipos G."/>
            <person name="Plett J."/>
            <person name="Nagy L.G."/>
            <person name="Grigoriev I.V."/>
        </authorList>
    </citation>
    <scope>NUCLEOTIDE SEQUENCE</scope>
    <source>
        <strain evidence="2">HWK02</strain>
    </source>
</reference>
<evidence type="ECO:0000256" key="1">
    <source>
        <dbReference type="SAM" id="Phobius"/>
    </source>
</evidence>